<evidence type="ECO:0000256" key="8">
    <source>
        <dbReference type="SAM" id="MobiDB-lite"/>
    </source>
</evidence>
<dbReference type="Gene3D" id="1.10.8.10">
    <property type="entry name" value="DNA helicase RuvA subunit, C-terminal domain"/>
    <property type="match status" value="1"/>
</dbReference>
<dbReference type="EMBL" id="CAEY01000714">
    <property type="status" value="NOT_ANNOTATED_CDS"/>
    <property type="molecule type" value="Genomic_DNA"/>
</dbReference>
<name>T1KYL1_TETUR</name>
<keyword evidence="6" id="KW-0509">mRNA transport</keyword>
<dbReference type="STRING" id="32264.T1KYL1"/>
<dbReference type="eggNOG" id="KOG3763">
    <property type="taxonomic scope" value="Eukaryota"/>
</dbReference>
<dbReference type="GO" id="GO:0016973">
    <property type="term" value="P:poly(A)+ mRNA export from nucleus"/>
    <property type="evidence" value="ECO:0007669"/>
    <property type="project" value="TreeGrafter"/>
</dbReference>
<gene>
    <name evidence="11" type="primary">107368479</name>
</gene>
<comment type="subcellular location">
    <subcellularLocation>
        <location evidence="1">Nucleus</location>
        <location evidence="1">Nucleoplasm</location>
    </subcellularLocation>
</comment>
<evidence type="ECO:0000256" key="1">
    <source>
        <dbReference type="ARBA" id="ARBA00004642"/>
    </source>
</evidence>
<sequence>MMDNWRREARFTNRRSNYPKTIENRKSSYEHTNNDNRSPSKKEVGPRYGVKQLPKRKYRYKYQRNNKDDSQDDNESWFKIVIPRGAKCPKEHLMTSLQQNMSLPLMALNFHAESNTVVFFVQGGDQMQAIRACSRRIYDNNGYALTINVQPSQIPVPPINKMVEDKISDALKGRYNYSLRSLYLNSFSQEPSLLEANLYIPLSRPSVFNLVVEKIRKEYSEIVGLSVADNKLTSLQPLSHLQSICKNLKALDISKNKIRSISELDNIKGLDLIEIAIEGNPFANAAAFSESEKSALVSSLRTRFPKLAKLDGTDLPPAIGFDVGDSDDIPPSYGHHIPNEIKNFVAEFLDQYFKIYDSDDRRPMLAAYHDQAVFSYSIGRTDNKINTFTQSMIAGSRNLLRIREEGEAKTELLHVGGSAIVEALMSMPRTKHAPSLMKIDVPFYFQQNFFVVVVNGVFKEFTKKQVHTRAFGRTFIIVPQGQGFVIINDILVITNATVEQVQKFSRSLENDSIITCIKEDRFGADCLESLNLGLDQGFNLNQQIQPQMAQMQPQPVQTQPILLDQAAKDSMVQQFCSLTNMNLQFSTQCLEENAYDLQKSFEVFEQLNKQGAIPAAAFVQ</sequence>
<evidence type="ECO:0000256" key="5">
    <source>
        <dbReference type="ARBA" id="ARBA00022737"/>
    </source>
</evidence>
<dbReference type="InterPro" id="IPR057125">
    <property type="entry name" value="NXF1/2/3/5-like_LRR"/>
</dbReference>
<evidence type="ECO:0000256" key="4">
    <source>
        <dbReference type="ARBA" id="ARBA00022614"/>
    </source>
</evidence>
<feature type="compositionally biased region" description="Basic and acidic residues" evidence="8">
    <location>
        <begin position="22"/>
        <end position="45"/>
    </location>
</feature>
<comment type="similarity">
    <text evidence="2">Belongs to the NXF family.</text>
</comment>
<dbReference type="InterPro" id="IPR032710">
    <property type="entry name" value="NTF2-like_dom_sf"/>
</dbReference>
<dbReference type="InterPro" id="IPR030217">
    <property type="entry name" value="NXF_fam"/>
</dbReference>
<protein>
    <recommendedName>
        <fullName evidence="13">NTF2 domain-containing protein</fullName>
    </recommendedName>
</protein>
<dbReference type="InterPro" id="IPR009060">
    <property type="entry name" value="UBA-like_sf"/>
</dbReference>
<dbReference type="InterPro" id="IPR018222">
    <property type="entry name" value="Nuclear_transport_factor_2_euk"/>
</dbReference>
<dbReference type="InterPro" id="IPR005637">
    <property type="entry name" value="TAP_C_dom"/>
</dbReference>
<feature type="domain" description="TAP-C" evidence="10">
    <location>
        <begin position="566"/>
        <end position="620"/>
    </location>
</feature>
<keyword evidence="12" id="KW-1185">Reference proteome</keyword>
<dbReference type="PROSITE" id="PS51450">
    <property type="entry name" value="LRR"/>
    <property type="match status" value="1"/>
</dbReference>
<dbReference type="Pfam" id="PF09162">
    <property type="entry name" value="Tap-RNA_bind"/>
    <property type="match status" value="1"/>
</dbReference>
<evidence type="ECO:0000256" key="6">
    <source>
        <dbReference type="ARBA" id="ARBA00022816"/>
    </source>
</evidence>
<dbReference type="InterPro" id="IPR002075">
    <property type="entry name" value="NTF2_dom"/>
</dbReference>
<dbReference type="GO" id="GO:0003723">
    <property type="term" value="F:RNA binding"/>
    <property type="evidence" value="ECO:0007669"/>
    <property type="project" value="InterPro"/>
</dbReference>
<dbReference type="SUPFAM" id="SSF52058">
    <property type="entry name" value="L domain-like"/>
    <property type="match status" value="1"/>
</dbReference>
<organism evidence="11 12">
    <name type="scientific">Tetranychus urticae</name>
    <name type="common">Two-spotted spider mite</name>
    <dbReference type="NCBI Taxonomy" id="32264"/>
    <lineage>
        <taxon>Eukaryota</taxon>
        <taxon>Metazoa</taxon>
        <taxon>Ecdysozoa</taxon>
        <taxon>Arthropoda</taxon>
        <taxon>Chelicerata</taxon>
        <taxon>Arachnida</taxon>
        <taxon>Acari</taxon>
        <taxon>Acariformes</taxon>
        <taxon>Trombidiformes</taxon>
        <taxon>Prostigmata</taxon>
        <taxon>Eleutherengona</taxon>
        <taxon>Raphignathae</taxon>
        <taxon>Tetranychoidea</taxon>
        <taxon>Tetranychidae</taxon>
        <taxon>Tetranychus</taxon>
    </lineage>
</organism>
<evidence type="ECO:0000313" key="12">
    <source>
        <dbReference type="Proteomes" id="UP000015104"/>
    </source>
</evidence>
<keyword evidence="5" id="KW-0677">Repeat</keyword>
<dbReference type="PANTHER" id="PTHR10662:SF22">
    <property type="entry name" value="NUCLEAR RNA EXPORT FACTOR 1"/>
    <property type="match status" value="1"/>
</dbReference>
<dbReference type="SUPFAM" id="SSF54928">
    <property type="entry name" value="RNA-binding domain, RBD"/>
    <property type="match status" value="1"/>
</dbReference>
<dbReference type="HOGENOM" id="CLU_011280_2_0_1"/>
<evidence type="ECO:0000256" key="3">
    <source>
        <dbReference type="ARBA" id="ARBA00022448"/>
    </source>
</evidence>
<dbReference type="GO" id="GO:0005737">
    <property type="term" value="C:cytoplasm"/>
    <property type="evidence" value="ECO:0007669"/>
    <property type="project" value="InterPro"/>
</dbReference>
<dbReference type="EnsemblMetazoa" id="tetur27g01080.1">
    <property type="protein sequence ID" value="tetur27g01080.1"/>
    <property type="gene ID" value="tetur27g01080"/>
</dbReference>
<dbReference type="Pfam" id="PF24048">
    <property type="entry name" value="LRR_NXF1-5"/>
    <property type="match status" value="1"/>
</dbReference>
<dbReference type="OrthoDB" id="25872at2759"/>
<dbReference type="KEGG" id="tut:107368479"/>
<dbReference type="InterPro" id="IPR032675">
    <property type="entry name" value="LRR_dom_sf"/>
</dbReference>
<dbReference type="Pfam" id="PF03943">
    <property type="entry name" value="TAP_C"/>
    <property type="match status" value="1"/>
</dbReference>
<keyword evidence="3" id="KW-0813">Transport</keyword>
<evidence type="ECO:0000259" key="9">
    <source>
        <dbReference type="PROSITE" id="PS50177"/>
    </source>
</evidence>
<dbReference type="SMART" id="SM00365">
    <property type="entry name" value="LRR_SD22"/>
    <property type="match status" value="2"/>
</dbReference>
<dbReference type="FunFam" id="1.10.8.10:FF:000018">
    <property type="entry name" value="Nuclear RNA export factor 1"/>
    <property type="match status" value="1"/>
</dbReference>
<dbReference type="SUPFAM" id="SSF46934">
    <property type="entry name" value="UBA-like"/>
    <property type="match status" value="1"/>
</dbReference>
<evidence type="ECO:0008006" key="13">
    <source>
        <dbReference type="Google" id="ProtNLM"/>
    </source>
</evidence>
<dbReference type="InterPro" id="IPR001611">
    <property type="entry name" value="Leu-rich_rpt"/>
</dbReference>
<evidence type="ECO:0000256" key="2">
    <source>
        <dbReference type="ARBA" id="ARBA00009285"/>
    </source>
</evidence>
<evidence type="ECO:0000259" key="10">
    <source>
        <dbReference type="PROSITE" id="PS51281"/>
    </source>
</evidence>
<dbReference type="PROSITE" id="PS51281">
    <property type="entry name" value="TAP_C"/>
    <property type="match status" value="1"/>
</dbReference>
<dbReference type="CDD" id="cd14342">
    <property type="entry name" value="UBA_TAP-C"/>
    <property type="match status" value="1"/>
</dbReference>
<evidence type="ECO:0000256" key="7">
    <source>
        <dbReference type="ARBA" id="ARBA00023242"/>
    </source>
</evidence>
<feature type="compositionally biased region" description="Basic and acidic residues" evidence="8">
    <location>
        <begin position="1"/>
        <end position="11"/>
    </location>
</feature>
<dbReference type="SUPFAM" id="SSF54427">
    <property type="entry name" value="NTF2-like"/>
    <property type="match status" value="1"/>
</dbReference>
<dbReference type="SMART" id="SM00804">
    <property type="entry name" value="TAP_C"/>
    <property type="match status" value="1"/>
</dbReference>
<dbReference type="InterPro" id="IPR012677">
    <property type="entry name" value="Nucleotide-bd_a/b_plait_sf"/>
</dbReference>
<reference evidence="12" key="1">
    <citation type="submission" date="2011-08" db="EMBL/GenBank/DDBJ databases">
        <authorList>
            <person name="Rombauts S."/>
        </authorList>
    </citation>
    <scope>NUCLEOTIDE SEQUENCE</scope>
    <source>
        <strain evidence="12">London</strain>
    </source>
</reference>
<dbReference type="OMA" id="YGGHEAW"/>
<dbReference type="PANTHER" id="PTHR10662">
    <property type="entry name" value="NUCLEAR RNA EXPORT FACTOR"/>
    <property type="match status" value="1"/>
</dbReference>
<feature type="domain" description="NTF2" evidence="9">
    <location>
        <begin position="344"/>
        <end position="493"/>
    </location>
</feature>
<dbReference type="GO" id="GO:0005654">
    <property type="term" value="C:nucleoplasm"/>
    <property type="evidence" value="ECO:0007669"/>
    <property type="project" value="UniProtKB-SubCell"/>
</dbReference>
<dbReference type="InterPro" id="IPR015245">
    <property type="entry name" value="Tap_RNA-bd"/>
</dbReference>
<dbReference type="Pfam" id="PF22602">
    <property type="entry name" value="NXF_NTF2"/>
    <property type="match status" value="1"/>
</dbReference>
<dbReference type="Gene3D" id="3.30.70.330">
    <property type="match status" value="1"/>
</dbReference>
<reference evidence="11" key="2">
    <citation type="submission" date="2015-06" db="UniProtKB">
        <authorList>
            <consortium name="EnsemblMetazoa"/>
        </authorList>
    </citation>
    <scope>IDENTIFICATION</scope>
</reference>
<dbReference type="InterPro" id="IPR035979">
    <property type="entry name" value="RBD_domain_sf"/>
</dbReference>
<dbReference type="AlphaFoldDB" id="T1KYL1"/>
<accession>T1KYL1</accession>
<feature type="region of interest" description="Disordered" evidence="8">
    <location>
        <begin position="1"/>
        <end position="49"/>
    </location>
</feature>
<dbReference type="PROSITE" id="PS50177">
    <property type="entry name" value="NTF2_DOMAIN"/>
    <property type="match status" value="1"/>
</dbReference>
<evidence type="ECO:0000313" key="11">
    <source>
        <dbReference type="EnsemblMetazoa" id="tetur27g01080.1"/>
    </source>
</evidence>
<keyword evidence="4" id="KW-0433">Leucine-rich repeat</keyword>
<proteinExistence type="inferred from homology"/>
<dbReference type="Gene3D" id="3.80.10.10">
    <property type="entry name" value="Ribonuclease Inhibitor"/>
    <property type="match status" value="1"/>
</dbReference>
<dbReference type="Gene3D" id="3.10.450.50">
    <property type="match status" value="1"/>
</dbReference>
<keyword evidence="7" id="KW-0539">Nucleus</keyword>
<dbReference type="Proteomes" id="UP000015104">
    <property type="component" value="Unassembled WGS sequence"/>
</dbReference>